<organism evidence="2 3">
    <name type="scientific">Paenirhodobacter huangdaonensis</name>
    <dbReference type="NCBI Taxonomy" id="2501515"/>
    <lineage>
        <taxon>Bacteria</taxon>
        <taxon>Pseudomonadati</taxon>
        <taxon>Pseudomonadota</taxon>
        <taxon>Alphaproteobacteria</taxon>
        <taxon>Rhodobacterales</taxon>
        <taxon>Rhodobacter group</taxon>
        <taxon>Paenirhodobacter</taxon>
    </lineage>
</organism>
<dbReference type="InterPro" id="IPR036108">
    <property type="entry name" value="4pyrrol_syn_uPrphyn_synt_sf"/>
</dbReference>
<dbReference type="Pfam" id="PF02602">
    <property type="entry name" value="HEM4"/>
    <property type="match status" value="1"/>
</dbReference>
<evidence type="ECO:0000313" key="2">
    <source>
        <dbReference type="EMBL" id="RWR52560.1"/>
    </source>
</evidence>
<dbReference type="SUPFAM" id="SSF69618">
    <property type="entry name" value="HemD-like"/>
    <property type="match status" value="1"/>
</dbReference>
<feature type="domain" description="Tetrapyrrole biosynthesis uroporphyrinogen III synthase" evidence="1">
    <location>
        <begin position="37"/>
        <end position="203"/>
    </location>
</feature>
<name>A0A3S3PEW1_9RHOB</name>
<dbReference type="GO" id="GO:0033014">
    <property type="term" value="P:tetrapyrrole biosynthetic process"/>
    <property type="evidence" value="ECO:0007669"/>
    <property type="project" value="InterPro"/>
</dbReference>
<proteinExistence type="predicted"/>
<reference evidence="2 3" key="1">
    <citation type="submission" date="2019-01" db="EMBL/GenBank/DDBJ databases">
        <title>Sinorhodobacter populi sp. nov. isolated from the symptomatic bark tissue of Populus euramericana canker.</title>
        <authorList>
            <person name="Xu G."/>
        </authorList>
    </citation>
    <scope>NUCLEOTIDE SEQUENCE [LARGE SCALE GENOMIC DNA]</scope>
    <source>
        <strain evidence="2 3">CGMCC 1.12963</strain>
    </source>
</reference>
<keyword evidence="3" id="KW-1185">Reference proteome</keyword>
<dbReference type="RefSeq" id="WP_128155854.1">
    <property type="nucleotide sequence ID" value="NZ_JBHSOM010000020.1"/>
</dbReference>
<evidence type="ECO:0000313" key="3">
    <source>
        <dbReference type="Proteomes" id="UP000288071"/>
    </source>
</evidence>
<evidence type="ECO:0000259" key="1">
    <source>
        <dbReference type="Pfam" id="PF02602"/>
    </source>
</evidence>
<dbReference type="AlphaFoldDB" id="A0A3S3PEW1"/>
<dbReference type="InterPro" id="IPR003754">
    <property type="entry name" value="4pyrrol_synth_uPrphyn_synth"/>
</dbReference>
<dbReference type="Proteomes" id="UP000288071">
    <property type="component" value="Unassembled WGS sequence"/>
</dbReference>
<sequence length="245" mass="24993">MTEANFPCPPLLLTRPRAGSERFAAQFRTRFGADWLVLISPLTETRPTGAEIPAAEALIFTSEQAVAPVIAAGPAAGRRAYCVGARTAEVARAAGFEVIEGPGEARGLAALIAAQHRGGRLLHARGREVVAPLADWLNSAGTETVEAVVYAQEALPLSDAARDLLARAPVVLVPVFSPRSGRLLAQAVSGARAALWLAPISAAAAEGCAGIAARIEVAPTPDAAGVLSALARLLGAETAGADKAG</sequence>
<accession>A0A3S3PEW1</accession>
<protein>
    <submittedName>
        <fullName evidence="2">Uroporphyrinogen-III synthase</fullName>
    </submittedName>
</protein>
<dbReference type="GO" id="GO:0004852">
    <property type="term" value="F:uroporphyrinogen-III synthase activity"/>
    <property type="evidence" value="ECO:0007669"/>
    <property type="project" value="InterPro"/>
</dbReference>
<dbReference type="Gene3D" id="3.40.50.10090">
    <property type="match status" value="1"/>
</dbReference>
<dbReference type="EMBL" id="SAVA01000004">
    <property type="protein sequence ID" value="RWR52560.1"/>
    <property type="molecule type" value="Genomic_DNA"/>
</dbReference>
<dbReference type="CDD" id="cd06578">
    <property type="entry name" value="HemD"/>
    <property type="match status" value="1"/>
</dbReference>
<comment type="caution">
    <text evidence="2">The sequence shown here is derived from an EMBL/GenBank/DDBJ whole genome shotgun (WGS) entry which is preliminary data.</text>
</comment>
<gene>
    <name evidence="2" type="ORF">EOW66_07745</name>
</gene>
<reference evidence="3" key="2">
    <citation type="submission" date="2019-01" db="EMBL/GenBank/DDBJ databases">
        <title>Sinorhodobacter populi sp. nov. isolated from the symptomatic bark tissue of Populus euramericana canker.</title>
        <authorList>
            <person name="Li Y."/>
        </authorList>
    </citation>
    <scope>NUCLEOTIDE SEQUENCE [LARGE SCALE GENOMIC DNA]</scope>
    <source>
        <strain evidence="3">CGMCC 1.12963</strain>
    </source>
</reference>